<feature type="region of interest" description="Disordered" evidence="1">
    <location>
        <begin position="19"/>
        <end position="47"/>
    </location>
</feature>
<dbReference type="Pfam" id="PF26029">
    <property type="entry name" value="DUF8007"/>
    <property type="match status" value="1"/>
</dbReference>
<evidence type="ECO:0000313" key="3">
    <source>
        <dbReference type="Proteomes" id="UP000199607"/>
    </source>
</evidence>
<dbReference type="AlphaFoldDB" id="A0A1I4H8J8"/>
<dbReference type="InterPro" id="IPR058320">
    <property type="entry name" value="DUF8007"/>
</dbReference>
<gene>
    <name evidence="2" type="ORF">SAMN04487950_3577</name>
</gene>
<dbReference type="STRING" id="553466.SAMN04487950_3577"/>
<name>A0A1I4H8J8_9EURY</name>
<organism evidence="2 3">
    <name type="scientific">Halogranum rubrum</name>
    <dbReference type="NCBI Taxonomy" id="553466"/>
    <lineage>
        <taxon>Archaea</taxon>
        <taxon>Methanobacteriati</taxon>
        <taxon>Methanobacteriota</taxon>
        <taxon>Stenosarchaea group</taxon>
        <taxon>Halobacteria</taxon>
        <taxon>Halobacteriales</taxon>
        <taxon>Haloferacaceae</taxon>
    </lineage>
</organism>
<evidence type="ECO:0000256" key="1">
    <source>
        <dbReference type="SAM" id="MobiDB-lite"/>
    </source>
</evidence>
<protein>
    <submittedName>
        <fullName evidence="2">Uncharacterized protein</fullName>
    </submittedName>
</protein>
<proteinExistence type="predicted"/>
<keyword evidence="3" id="KW-1185">Reference proteome</keyword>
<evidence type="ECO:0000313" key="2">
    <source>
        <dbReference type="EMBL" id="SFL38619.1"/>
    </source>
</evidence>
<dbReference type="Proteomes" id="UP000199607">
    <property type="component" value="Unassembled WGS sequence"/>
</dbReference>
<accession>A0A1I4H8J8</accession>
<dbReference type="RefSeq" id="WP_089871065.1">
    <property type="nucleotide sequence ID" value="NZ_FOTC01000005.1"/>
</dbReference>
<reference evidence="3" key="1">
    <citation type="submission" date="2016-10" db="EMBL/GenBank/DDBJ databases">
        <authorList>
            <person name="Varghese N."/>
            <person name="Submissions S."/>
        </authorList>
    </citation>
    <scope>NUCLEOTIDE SEQUENCE [LARGE SCALE GENOMIC DNA]</scope>
    <source>
        <strain evidence="3">CGMCC 1.7738</strain>
    </source>
</reference>
<dbReference type="EMBL" id="FOTC01000005">
    <property type="protein sequence ID" value="SFL38619.1"/>
    <property type="molecule type" value="Genomic_DNA"/>
</dbReference>
<sequence>MGKQTEQCGRCAMSSVVDFTENGGDEDEEASTRAARADRNPFGGDRIEVDDDELRATSPAAWFGGLTSRLDDVATRVIYGR</sequence>